<dbReference type="STRING" id="341454.A0A4S2MWJ8"/>
<name>A0A4S2MWJ8_9PEZI</name>
<evidence type="ECO:0000256" key="2">
    <source>
        <dbReference type="ARBA" id="ARBA00005005"/>
    </source>
</evidence>
<keyword evidence="5" id="KW-0413">Isomerase</keyword>
<feature type="transmembrane region" description="Helical" evidence="6">
    <location>
        <begin position="110"/>
        <end position="134"/>
    </location>
</feature>
<dbReference type="GO" id="GO:0004165">
    <property type="term" value="F:delta(3)-delta(2)-enoyl-CoA isomerase activity"/>
    <property type="evidence" value="ECO:0007669"/>
    <property type="project" value="UniProtKB-ARBA"/>
</dbReference>
<dbReference type="GO" id="GO:0006635">
    <property type="term" value="P:fatty acid beta-oxidation"/>
    <property type="evidence" value="ECO:0007669"/>
    <property type="project" value="TreeGrafter"/>
</dbReference>
<comment type="pathway">
    <text evidence="2">Lipid metabolism; fatty acid beta-oxidation.</text>
</comment>
<dbReference type="InterPro" id="IPR001753">
    <property type="entry name" value="Enoyl-CoA_hydra/iso"/>
</dbReference>
<comment type="similarity">
    <text evidence="3">Belongs to the enoyl-CoA hydratase/isomerase family.</text>
</comment>
<keyword evidence="6" id="KW-1133">Transmembrane helix</keyword>
<accession>A0A4S2MWJ8</accession>
<sequence>MAAKQESPVVLTIEKNIATITLNDPAKLNALSILGYYQLACALREAAAHPTTTLTLLTGAGRFFSAGADVTGGFSSGIQDDAVDDRQFWFRRFAANNIDVARAFYQHPKILIVALNGPAVGLSAALIAFADFIYCTKKTFIMTPFSSLGLVAEGGASAMFVKRMGIAKANEALILSKRITAPELLQCGFVNKVFESEGEAFAKEVREWVDDQFGEHLNHGSMIKIKKLIVEGWERDLEAANVREAVGGVERFVDGIPQEQFLAIASGEKKHKL</sequence>
<dbReference type="OrthoDB" id="448450at2759"/>
<keyword evidence="6" id="KW-0472">Membrane</keyword>
<protein>
    <submittedName>
        <fullName evidence="7">ClpP/crotonase</fullName>
    </submittedName>
</protein>
<reference evidence="7 8" key="1">
    <citation type="submission" date="2019-04" db="EMBL/GenBank/DDBJ databases">
        <title>Comparative genomics and transcriptomics to analyze fruiting body development in filamentous ascomycetes.</title>
        <authorList>
            <consortium name="DOE Joint Genome Institute"/>
            <person name="Lutkenhaus R."/>
            <person name="Traeger S."/>
            <person name="Breuer J."/>
            <person name="Kuo A."/>
            <person name="Lipzen A."/>
            <person name="Pangilinan J."/>
            <person name="Dilworth D."/>
            <person name="Sandor L."/>
            <person name="Poggeler S."/>
            <person name="Barry K."/>
            <person name="Grigoriev I.V."/>
            <person name="Nowrousian M."/>
        </authorList>
    </citation>
    <scope>NUCLEOTIDE SEQUENCE [LARGE SCALE GENOMIC DNA]</scope>
    <source>
        <strain evidence="7 8">CBS 389.68</strain>
    </source>
</reference>
<evidence type="ECO:0000256" key="3">
    <source>
        <dbReference type="ARBA" id="ARBA00005254"/>
    </source>
</evidence>
<dbReference type="InterPro" id="IPR029045">
    <property type="entry name" value="ClpP/crotonase-like_dom_sf"/>
</dbReference>
<comment type="subcellular location">
    <subcellularLocation>
        <location evidence="1">Peroxisome</location>
    </subcellularLocation>
</comment>
<dbReference type="Proteomes" id="UP000298138">
    <property type="component" value="Unassembled WGS sequence"/>
</dbReference>
<dbReference type="FunCoup" id="A0A4S2MWJ8">
    <property type="interactions" value="215"/>
</dbReference>
<keyword evidence="4" id="KW-0576">Peroxisome</keyword>
<dbReference type="Pfam" id="PF00378">
    <property type="entry name" value="ECH_1"/>
    <property type="match status" value="1"/>
</dbReference>
<evidence type="ECO:0000256" key="6">
    <source>
        <dbReference type="SAM" id="Phobius"/>
    </source>
</evidence>
<keyword evidence="6" id="KW-0812">Transmembrane</keyword>
<evidence type="ECO:0000256" key="5">
    <source>
        <dbReference type="ARBA" id="ARBA00023235"/>
    </source>
</evidence>
<feature type="transmembrane region" description="Helical" evidence="6">
    <location>
        <begin position="140"/>
        <end position="161"/>
    </location>
</feature>
<dbReference type="GO" id="GO:0005782">
    <property type="term" value="C:peroxisomal matrix"/>
    <property type="evidence" value="ECO:0007669"/>
    <property type="project" value="TreeGrafter"/>
</dbReference>
<dbReference type="InterPro" id="IPR051053">
    <property type="entry name" value="ECH/Chromodomain_protein"/>
</dbReference>
<dbReference type="EMBL" id="ML220121">
    <property type="protein sequence ID" value="TGZ80987.1"/>
    <property type="molecule type" value="Genomic_DNA"/>
</dbReference>
<dbReference type="FunFam" id="3.90.226.10:FF:000048">
    <property type="entry name" value="3,2-trans-enoyl-CoA isomerase"/>
    <property type="match status" value="1"/>
</dbReference>
<evidence type="ECO:0000256" key="1">
    <source>
        <dbReference type="ARBA" id="ARBA00004275"/>
    </source>
</evidence>
<evidence type="ECO:0000256" key="4">
    <source>
        <dbReference type="ARBA" id="ARBA00023140"/>
    </source>
</evidence>
<dbReference type="Gene3D" id="3.90.226.10">
    <property type="entry name" value="2-enoyl-CoA Hydratase, Chain A, domain 1"/>
    <property type="match status" value="1"/>
</dbReference>
<dbReference type="PANTHER" id="PTHR43684">
    <property type="match status" value="1"/>
</dbReference>
<dbReference type="InParanoid" id="A0A4S2MWJ8"/>
<evidence type="ECO:0000313" key="7">
    <source>
        <dbReference type="EMBL" id="TGZ80987.1"/>
    </source>
</evidence>
<dbReference type="CDD" id="cd06558">
    <property type="entry name" value="crotonase-like"/>
    <property type="match status" value="1"/>
</dbReference>
<dbReference type="PANTHER" id="PTHR43684:SF1">
    <property type="entry name" value="ENOYL-COA DELTA ISOMERASE 2"/>
    <property type="match status" value="1"/>
</dbReference>
<keyword evidence="8" id="KW-1185">Reference proteome</keyword>
<proteinExistence type="inferred from homology"/>
<evidence type="ECO:0000313" key="8">
    <source>
        <dbReference type="Proteomes" id="UP000298138"/>
    </source>
</evidence>
<dbReference type="SUPFAM" id="SSF52096">
    <property type="entry name" value="ClpP/crotonase"/>
    <property type="match status" value="1"/>
</dbReference>
<organism evidence="7 8">
    <name type="scientific">Ascodesmis nigricans</name>
    <dbReference type="NCBI Taxonomy" id="341454"/>
    <lineage>
        <taxon>Eukaryota</taxon>
        <taxon>Fungi</taxon>
        <taxon>Dikarya</taxon>
        <taxon>Ascomycota</taxon>
        <taxon>Pezizomycotina</taxon>
        <taxon>Pezizomycetes</taxon>
        <taxon>Pezizales</taxon>
        <taxon>Ascodesmidaceae</taxon>
        <taxon>Ascodesmis</taxon>
    </lineage>
</organism>
<gene>
    <name evidence="7" type="ORF">EX30DRAFT_331371</name>
</gene>
<dbReference type="AlphaFoldDB" id="A0A4S2MWJ8"/>